<evidence type="ECO:0000313" key="8">
    <source>
        <dbReference type="EMBL" id="MDL2399554.1"/>
    </source>
</evidence>
<evidence type="ECO:0000313" key="9">
    <source>
        <dbReference type="Proteomes" id="UP001172645"/>
    </source>
</evidence>
<accession>A0ABT7JT71</accession>
<protein>
    <submittedName>
        <fullName evidence="8">FUSC family protein</fullName>
    </submittedName>
</protein>
<keyword evidence="6 7" id="KW-0472">Membrane</keyword>
<feature type="transmembrane region" description="Helical" evidence="7">
    <location>
        <begin position="77"/>
        <end position="96"/>
    </location>
</feature>
<dbReference type="Proteomes" id="UP001172645">
    <property type="component" value="Unassembled WGS sequence"/>
</dbReference>
<proteinExistence type="predicted"/>
<evidence type="ECO:0000256" key="3">
    <source>
        <dbReference type="ARBA" id="ARBA00022475"/>
    </source>
</evidence>
<dbReference type="EMBL" id="JARFYM010000007">
    <property type="protein sequence ID" value="MDL2399554.1"/>
    <property type="molecule type" value="Genomic_DNA"/>
</dbReference>
<keyword evidence="5 7" id="KW-1133">Transmembrane helix</keyword>
<feature type="transmembrane region" description="Helical" evidence="7">
    <location>
        <begin position="330"/>
        <end position="351"/>
    </location>
</feature>
<keyword evidence="9" id="KW-1185">Reference proteome</keyword>
<dbReference type="PANTHER" id="PTHR30509:SF9">
    <property type="entry name" value="MULTIDRUG RESISTANCE PROTEIN MDTO"/>
    <property type="match status" value="1"/>
</dbReference>
<feature type="transmembrane region" description="Helical" evidence="7">
    <location>
        <begin position="29"/>
        <end position="46"/>
    </location>
</feature>
<feature type="transmembrane region" description="Helical" evidence="7">
    <location>
        <begin position="102"/>
        <end position="124"/>
    </location>
</feature>
<keyword evidence="3" id="KW-1003">Cell membrane</keyword>
<reference evidence="8" key="1">
    <citation type="submission" date="2023-06" db="EMBL/GenBank/DDBJ databases">
        <title>Phylogenetic Diversity of Rhizobium strains.</title>
        <authorList>
            <person name="Moura F.T."/>
            <person name="Helene L.C.F."/>
            <person name="Hungria M."/>
        </authorList>
    </citation>
    <scope>NUCLEOTIDE SEQUENCE</scope>
    <source>
        <strain evidence="8">CCGE526</strain>
    </source>
</reference>
<evidence type="ECO:0000256" key="5">
    <source>
        <dbReference type="ARBA" id="ARBA00022989"/>
    </source>
</evidence>
<dbReference type="RefSeq" id="WP_285868535.1">
    <property type="nucleotide sequence ID" value="NZ_JARFYM010000007.1"/>
</dbReference>
<dbReference type="Pfam" id="PF04632">
    <property type="entry name" value="FUSC"/>
    <property type="match status" value="1"/>
</dbReference>
<evidence type="ECO:0000256" key="4">
    <source>
        <dbReference type="ARBA" id="ARBA00022692"/>
    </source>
</evidence>
<sequence>MRQALAELVGAIRGELAELTLSGPRVRQANIAALAVGLALVLALILRLSNPWWAAISAFLCVQASHPQSWQKGGMRIVGTLIGAVVSFALVPWAVYDPLATLLLLFAAGTLAILGALLSPHGYAWQLGGITAMMITLGALDDPTLALSIAFYRTVEIILGTATALLATRLLAPAEAGVTVPPPGWHSLLGPNWHVLSHAMRTGMAVAAVPVVWRQLELPNLSQMAISIGAVMAVPTLTGISDKDQSAITQRMLQRVAGCLLGGVFGAMVLLMPISQFFAPWLLLLMAGTWLAMQIQNGRHGIANIGAQAAIALILTLVQDTGPAASLGPAINRIAGMIGAIGLLLLVNLLLGPPIAAQSAGDGKRG</sequence>
<comment type="subcellular location">
    <subcellularLocation>
        <location evidence="1">Cell membrane</location>
        <topology evidence="1">Multi-pass membrane protein</topology>
    </subcellularLocation>
</comment>
<feature type="transmembrane region" description="Helical" evidence="7">
    <location>
        <begin position="252"/>
        <end position="272"/>
    </location>
</feature>
<dbReference type="PANTHER" id="PTHR30509">
    <property type="entry name" value="P-HYDROXYBENZOIC ACID EFFLUX PUMP SUBUNIT-RELATED"/>
    <property type="match status" value="1"/>
</dbReference>
<keyword evidence="2" id="KW-0813">Transport</keyword>
<keyword evidence="4 7" id="KW-0812">Transmembrane</keyword>
<evidence type="ECO:0000256" key="6">
    <source>
        <dbReference type="ARBA" id="ARBA00023136"/>
    </source>
</evidence>
<gene>
    <name evidence="8" type="ORF">PY649_11655</name>
</gene>
<name>A0ABT7JT71_9HYPH</name>
<organism evidence="8 9">
    <name type="scientific">Rhizobium mayense</name>
    <dbReference type="NCBI Taxonomy" id="1312184"/>
    <lineage>
        <taxon>Bacteria</taxon>
        <taxon>Pseudomonadati</taxon>
        <taxon>Pseudomonadota</taxon>
        <taxon>Alphaproteobacteria</taxon>
        <taxon>Hyphomicrobiales</taxon>
        <taxon>Rhizobiaceae</taxon>
        <taxon>Rhizobium/Agrobacterium group</taxon>
        <taxon>Rhizobium</taxon>
    </lineage>
</organism>
<evidence type="ECO:0000256" key="1">
    <source>
        <dbReference type="ARBA" id="ARBA00004651"/>
    </source>
</evidence>
<comment type="caution">
    <text evidence="8">The sequence shown here is derived from an EMBL/GenBank/DDBJ whole genome shotgun (WGS) entry which is preliminary data.</text>
</comment>
<evidence type="ECO:0000256" key="7">
    <source>
        <dbReference type="SAM" id="Phobius"/>
    </source>
</evidence>
<dbReference type="InterPro" id="IPR006726">
    <property type="entry name" value="PHBA_efflux_AaeB/fusaric-R"/>
</dbReference>
<feature type="transmembrane region" description="Helical" evidence="7">
    <location>
        <begin position="145"/>
        <end position="167"/>
    </location>
</feature>
<evidence type="ECO:0000256" key="2">
    <source>
        <dbReference type="ARBA" id="ARBA00022448"/>
    </source>
</evidence>